<evidence type="ECO:0000313" key="3">
    <source>
        <dbReference type="Proteomes" id="UP000305064"/>
    </source>
</evidence>
<gene>
    <name evidence="2" type="ORF">D6C94_06338</name>
</gene>
<comment type="caution">
    <text evidence="2">The sequence shown here is derived from an EMBL/GenBank/DDBJ whole genome shotgun (WGS) entry which is preliminary data.</text>
</comment>
<dbReference type="AlphaFoldDB" id="A0AB38LVF0"/>
<feature type="compositionally biased region" description="Polar residues" evidence="1">
    <location>
        <begin position="37"/>
        <end position="48"/>
    </location>
</feature>
<proteinExistence type="predicted"/>
<feature type="region of interest" description="Disordered" evidence="1">
    <location>
        <begin position="37"/>
        <end position="66"/>
    </location>
</feature>
<dbReference type="PANTHER" id="PTHR39474">
    <property type="entry name" value="UNNAMED PRODUCT"/>
    <property type="match status" value="1"/>
</dbReference>
<dbReference type="PANTHER" id="PTHR39474:SF1">
    <property type="entry name" value="FUNGAL SPECIFIC TRANSCRIPTION FACTOR"/>
    <property type="match status" value="1"/>
</dbReference>
<accession>A0AB38LVF0</accession>
<evidence type="ECO:0000313" key="2">
    <source>
        <dbReference type="EMBL" id="THY72850.1"/>
    </source>
</evidence>
<protein>
    <submittedName>
        <fullName evidence="2">Uncharacterized protein</fullName>
    </submittedName>
</protein>
<dbReference type="EMBL" id="QZBJ01000042">
    <property type="protein sequence ID" value="THY72850.1"/>
    <property type="molecule type" value="Genomic_DNA"/>
</dbReference>
<dbReference type="Proteomes" id="UP000305064">
    <property type="component" value="Unassembled WGS sequence"/>
</dbReference>
<reference evidence="2 3" key="1">
    <citation type="submission" date="2018-10" db="EMBL/GenBank/DDBJ databases">
        <title>Fifty Aureobasidium pullulans genomes reveal a recombining polyextremotolerant generalist.</title>
        <authorList>
            <person name="Gostincar C."/>
            <person name="Turk M."/>
            <person name="Zajc J."/>
            <person name="Gunde-Cimerman N."/>
        </authorList>
    </citation>
    <scope>NUCLEOTIDE SEQUENCE [LARGE SCALE GENOMIC DNA]</scope>
    <source>
        <strain evidence="2 3">EXF-4256</strain>
    </source>
</reference>
<sequence>MQLFRYLPRTRLTSLADFQQSAFVPTSWKHYYSATSNEKMSDPNAQSQEQEEKKGTPLGLPEPPAGGIKLDVGSGEGVALDHLGPMVVNKDGTISRITNWDKMADIEKKNTMRILQKRNKQRLDALKQAGEEGASILDAVFEPQPCAPATRKITRQGTTPVFAFGNGCSPPCACRIGAKRMPSPSTFSGAAHEIRTFSPPATLFDRIPLTADIHRLVKKLPQMKT</sequence>
<evidence type="ECO:0000256" key="1">
    <source>
        <dbReference type="SAM" id="MobiDB-lite"/>
    </source>
</evidence>
<organism evidence="2 3">
    <name type="scientific">Aureobasidium pullulans</name>
    <name type="common">Black yeast</name>
    <name type="synonym">Pullularia pullulans</name>
    <dbReference type="NCBI Taxonomy" id="5580"/>
    <lineage>
        <taxon>Eukaryota</taxon>
        <taxon>Fungi</taxon>
        <taxon>Dikarya</taxon>
        <taxon>Ascomycota</taxon>
        <taxon>Pezizomycotina</taxon>
        <taxon>Dothideomycetes</taxon>
        <taxon>Dothideomycetidae</taxon>
        <taxon>Dothideales</taxon>
        <taxon>Saccotheciaceae</taxon>
        <taxon>Aureobasidium</taxon>
    </lineage>
</organism>
<name>A0AB38LVF0_AURPU</name>